<dbReference type="EMBL" id="LAZR01052154">
    <property type="protein sequence ID" value="KKK83586.1"/>
    <property type="molecule type" value="Genomic_DNA"/>
</dbReference>
<accession>A0A0F9BGN8</accession>
<proteinExistence type="predicted"/>
<organism evidence="2">
    <name type="scientific">marine sediment metagenome</name>
    <dbReference type="NCBI Taxonomy" id="412755"/>
    <lineage>
        <taxon>unclassified sequences</taxon>
        <taxon>metagenomes</taxon>
        <taxon>ecological metagenomes</taxon>
    </lineage>
</organism>
<gene>
    <name evidence="2" type="ORF">LCGC14_2791880</name>
</gene>
<dbReference type="InterPro" id="IPR027417">
    <property type="entry name" value="P-loop_NTPase"/>
</dbReference>
<dbReference type="GO" id="GO:0005524">
    <property type="term" value="F:ATP binding"/>
    <property type="evidence" value="ECO:0007669"/>
    <property type="project" value="InterPro"/>
</dbReference>
<feature type="domain" description="SF4 helicase" evidence="1">
    <location>
        <begin position="76"/>
        <end position="338"/>
    </location>
</feature>
<evidence type="ECO:0000259" key="1">
    <source>
        <dbReference type="PROSITE" id="PS51199"/>
    </source>
</evidence>
<dbReference type="Pfam" id="PF03796">
    <property type="entry name" value="DnaB_C"/>
    <property type="match status" value="1"/>
</dbReference>
<dbReference type="Gene3D" id="3.40.50.300">
    <property type="entry name" value="P-loop containing nucleotide triphosphate hydrolases"/>
    <property type="match status" value="1"/>
</dbReference>
<protein>
    <recommendedName>
        <fullName evidence="1">SF4 helicase domain-containing protein</fullName>
    </recommendedName>
</protein>
<evidence type="ECO:0000313" key="2">
    <source>
        <dbReference type="EMBL" id="KKK83586.1"/>
    </source>
</evidence>
<comment type="caution">
    <text evidence="2">The sequence shown here is derived from an EMBL/GenBank/DDBJ whole genome shotgun (WGS) entry which is preliminary data.</text>
</comment>
<sequence length="338" mass="38325">PGEALAEELARRIGKEKCWKVTWPTAGDAPCKDANEVLMVHGADVLRECIEQAEPYPITGLYPARAFKDAMLAVYHDGYEQTYSTGWEEVDRYFRVRLGDFTVVTGMYSAGKSEWLDALLVNLAQTFDWPFAICSFENLPGEEHLPKLAEKYLNMPFERGLNERMSEEQILQALDWIDQHFVFIRAGDEVPTIDWVLEKARAAVVRTGIKGLVIDPYNELEHKRPSGMSETEYISLLLAKIKRFAQNHAVHVWFVAHPAKPKRDASGKYPVPTLYDISGSASWAHKADLGIVIHRGRTPGNDEVEIHIKKVRFKAVGREGVARLRYDRATGTYHDPKT</sequence>
<dbReference type="SUPFAM" id="SSF52540">
    <property type="entry name" value="P-loop containing nucleoside triphosphate hydrolases"/>
    <property type="match status" value="1"/>
</dbReference>
<feature type="non-terminal residue" evidence="2">
    <location>
        <position position="1"/>
    </location>
</feature>
<reference evidence="2" key="1">
    <citation type="journal article" date="2015" name="Nature">
        <title>Complex archaea that bridge the gap between prokaryotes and eukaryotes.</title>
        <authorList>
            <person name="Spang A."/>
            <person name="Saw J.H."/>
            <person name="Jorgensen S.L."/>
            <person name="Zaremba-Niedzwiedzka K."/>
            <person name="Martijn J."/>
            <person name="Lind A.E."/>
            <person name="van Eijk R."/>
            <person name="Schleper C."/>
            <person name="Guy L."/>
            <person name="Ettema T.J."/>
        </authorList>
    </citation>
    <scope>NUCLEOTIDE SEQUENCE</scope>
</reference>
<dbReference type="InterPro" id="IPR007694">
    <property type="entry name" value="DNA_helicase_DnaB-like_C"/>
</dbReference>
<dbReference type="GO" id="GO:0003697">
    <property type="term" value="F:single-stranded DNA binding"/>
    <property type="evidence" value="ECO:0007669"/>
    <property type="project" value="InterPro"/>
</dbReference>
<dbReference type="InterPro" id="IPR027032">
    <property type="entry name" value="Twinkle-like"/>
</dbReference>
<dbReference type="PANTHER" id="PTHR12873:SF0">
    <property type="entry name" value="TWINKLE MTDNA HELICASE"/>
    <property type="match status" value="1"/>
</dbReference>
<name>A0A0F9BGN8_9ZZZZ</name>
<dbReference type="GO" id="GO:0043139">
    <property type="term" value="F:5'-3' DNA helicase activity"/>
    <property type="evidence" value="ECO:0007669"/>
    <property type="project" value="InterPro"/>
</dbReference>
<dbReference type="Gene3D" id="3.40.1360.10">
    <property type="match status" value="1"/>
</dbReference>
<dbReference type="PANTHER" id="PTHR12873">
    <property type="entry name" value="T7-LIKE MITOCHONDRIAL DNA HELICASE"/>
    <property type="match status" value="1"/>
</dbReference>
<dbReference type="GO" id="GO:0006260">
    <property type="term" value="P:DNA replication"/>
    <property type="evidence" value="ECO:0007669"/>
    <property type="project" value="InterPro"/>
</dbReference>
<dbReference type="AlphaFoldDB" id="A0A0F9BGN8"/>
<dbReference type="PROSITE" id="PS51199">
    <property type="entry name" value="SF4_HELICASE"/>
    <property type="match status" value="1"/>
</dbReference>